<feature type="region of interest" description="Disordered" evidence="1">
    <location>
        <begin position="17"/>
        <end position="39"/>
    </location>
</feature>
<feature type="compositionally biased region" description="Acidic residues" evidence="1">
    <location>
        <begin position="29"/>
        <end position="39"/>
    </location>
</feature>
<accession>A0A9N9JWZ7</accession>
<evidence type="ECO:0000313" key="2">
    <source>
        <dbReference type="EMBL" id="CAG8801540.1"/>
    </source>
</evidence>
<organism evidence="2 3">
    <name type="scientific">Cetraspora pellucida</name>
    <dbReference type="NCBI Taxonomy" id="1433469"/>
    <lineage>
        <taxon>Eukaryota</taxon>
        <taxon>Fungi</taxon>
        <taxon>Fungi incertae sedis</taxon>
        <taxon>Mucoromycota</taxon>
        <taxon>Glomeromycotina</taxon>
        <taxon>Glomeromycetes</taxon>
        <taxon>Diversisporales</taxon>
        <taxon>Gigasporaceae</taxon>
        <taxon>Cetraspora</taxon>
    </lineage>
</organism>
<reference evidence="2" key="1">
    <citation type="submission" date="2021-06" db="EMBL/GenBank/DDBJ databases">
        <authorList>
            <person name="Kallberg Y."/>
            <person name="Tangrot J."/>
            <person name="Rosling A."/>
        </authorList>
    </citation>
    <scope>NUCLEOTIDE SEQUENCE</scope>
    <source>
        <strain evidence="2">FL966</strain>
    </source>
</reference>
<evidence type="ECO:0000256" key="1">
    <source>
        <dbReference type="SAM" id="MobiDB-lite"/>
    </source>
</evidence>
<keyword evidence="3" id="KW-1185">Reference proteome</keyword>
<dbReference type="Proteomes" id="UP000789759">
    <property type="component" value="Unassembled WGS sequence"/>
</dbReference>
<protein>
    <submittedName>
        <fullName evidence="2">10440_t:CDS:1</fullName>
    </submittedName>
</protein>
<dbReference type="AlphaFoldDB" id="A0A9N9JWZ7"/>
<evidence type="ECO:0000313" key="3">
    <source>
        <dbReference type="Proteomes" id="UP000789759"/>
    </source>
</evidence>
<name>A0A9N9JWZ7_9GLOM</name>
<comment type="caution">
    <text evidence="2">The sequence shown here is derived from an EMBL/GenBank/DDBJ whole genome shotgun (WGS) entry which is preliminary data.</text>
</comment>
<sequence>MRRANFMELVGVGQKDWGINPARPQNSEADGEWDEWGDS</sequence>
<dbReference type="EMBL" id="CAJVQA010031536">
    <property type="protein sequence ID" value="CAG8801540.1"/>
    <property type="molecule type" value="Genomic_DNA"/>
</dbReference>
<gene>
    <name evidence="2" type="ORF">CPELLU_LOCUS17750</name>
</gene>
<dbReference type="OrthoDB" id="10389757at2759"/>
<proteinExistence type="predicted"/>